<feature type="region of interest" description="Disordered" evidence="1">
    <location>
        <begin position="974"/>
        <end position="1005"/>
    </location>
</feature>
<dbReference type="Proteomes" id="UP001152049">
    <property type="component" value="Unassembled WGS sequence"/>
</dbReference>
<name>A0A9W8RX84_9HYPO</name>
<reference evidence="2" key="1">
    <citation type="submission" date="2022-09" db="EMBL/GenBank/DDBJ databases">
        <title>Fusarium specimens isolated from Avocado Roots.</title>
        <authorList>
            <person name="Stajich J."/>
            <person name="Roper C."/>
            <person name="Heimlech-Rivalta G."/>
        </authorList>
    </citation>
    <scope>NUCLEOTIDE SEQUENCE</scope>
    <source>
        <strain evidence="2">CF00136</strain>
    </source>
</reference>
<keyword evidence="3" id="KW-1185">Reference proteome</keyword>
<comment type="caution">
    <text evidence="2">The sequence shown here is derived from an EMBL/GenBank/DDBJ whole genome shotgun (WGS) entry which is preliminary data.</text>
</comment>
<dbReference type="OrthoDB" id="3497519at2759"/>
<protein>
    <submittedName>
        <fullName evidence="2">Uncharacterized protein</fullName>
    </submittedName>
</protein>
<proteinExistence type="predicted"/>
<feature type="compositionally biased region" description="Polar residues" evidence="1">
    <location>
        <begin position="1055"/>
        <end position="1076"/>
    </location>
</feature>
<organism evidence="2 3">
    <name type="scientific">Fusarium torreyae</name>
    <dbReference type="NCBI Taxonomy" id="1237075"/>
    <lineage>
        <taxon>Eukaryota</taxon>
        <taxon>Fungi</taxon>
        <taxon>Dikarya</taxon>
        <taxon>Ascomycota</taxon>
        <taxon>Pezizomycotina</taxon>
        <taxon>Sordariomycetes</taxon>
        <taxon>Hypocreomycetidae</taxon>
        <taxon>Hypocreales</taxon>
        <taxon>Nectriaceae</taxon>
        <taxon>Fusarium</taxon>
    </lineage>
</organism>
<dbReference type="EMBL" id="JAOQAZ010000017">
    <property type="protein sequence ID" value="KAJ4257569.1"/>
    <property type="molecule type" value="Genomic_DNA"/>
</dbReference>
<evidence type="ECO:0000313" key="3">
    <source>
        <dbReference type="Proteomes" id="UP001152049"/>
    </source>
</evidence>
<feature type="compositionally biased region" description="Polar residues" evidence="1">
    <location>
        <begin position="1263"/>
        <end position="1272"/>
    </location>
</feature>
<feature type="compositionally biased region" description="Gly residues" evidence="1">
    <location>
        <begin position="1"/>
        <end position="10"/>
    </location>
</feature>
<accession>A0A9W8RX84</accession>
<sequence length="1340" mass="153153">MASNPGGSGSASGHTPNVTSVPQSLWSNPLHPNTPTKRPDQGSYDYIQYCPIWTDPNWQDEGPERLKSDFKIEDNIFDRLRPALLPRDQMKRPTKYAQRFSIFPGRTDGRSRTSPTRAESRQLFPANTEVKTGKQLFDRFEELARDKGEHVDDYMENTRLDMQHLSDIEQQYMQQYEELVVDENWQNILFGSLTMDEILAEGYLPMCDAELDGLSGPLYYLFGRDKWVDTRLHGKTAEEPRFMYTLDGQREEWDPRNNDRVWDALQPALQLATRFVLADDSFTKGLQDITNRLWVDKKLFVFQPNQTWTVRTKFEQDSDPEDPSRVKTAQELADTGIDAWAYSWQALCQVFEIKLTSGFHFDGKPKSHIMGRTITPQIFGRRCKVIVEVDAEMVWPLIVDKYTKSEKMMASLVFASTLAHEMMHAFACIPYKWLADPDSVGITDALQNMACKSLDLELMESDFSTRVGEPFFENDASAEVGHAFETHVLGGGYWPFIHATLSIRRPALLQTSVGLVAHTVWPEGAYNSPPYLDEPFIRNIRLNHFTRFEDVKKYFTQAFWDVAIQKYGTAALREPSSKPHKISYYPSDTWIYSPVFDKVDLGTKEEKKWICDFIVSFTDKNMYVLESYLNTLVTEACDFDLMIERFEDDRWGWSDRDKIWRNLSREALMITCEFTAFFIQEDYNSDNGDDVLEALLEFYYEIWTNTRFELKRYPDHHSFLCHIANNGLEYWAAQVRRSDVETYEKRLIPKISDFISALERELAHIESMICELYQMGTTYWALYSLQEPDHIVDWRRRVDEMSAAIENIVNAMQATEKGLKACEGAWDVRLLVLGRRLQDISRLLDLDPQAYEPKWRDLLATMPMLRKSHRKPHQRFYFLAKREMMNLTGEDLEKMKEFKRRFHDLLNLGAYKVVTPGMDPDELNIAQRLFRTLDDEQGNNAREREIKGPSTGIFDIQGVKDLVDRLTKDENDAQDAKIRRVTAGTTRDSNNAASKHDNVSGGLNSGLTTLQGNAAAQATQIPAIRPKFQQMGIKNQATPLSSIQASNPGHVPFASYSTENNSPFPSHQNNQPPAWTASNTADLAAWVNQPLGGVQAAHGIMPHPYAIRETVTDDLRNTAQISLPLSNPAAFVNQSPRDLMEGIESSQGTGPLGDLDQTWQQQAQPIQDPFGQQSQAAWNRSVAFRPPRLSASPTIGSAGLSADEDVEMMEPPSFGSRAVVVSDFDHSSSDTDVSDVEEQRIRDGSETTLVGSLDADDERTDSGSEMSAFTEDSTGERNGRSLKRKPSWAPVHAKRQKLEVPEVKKRDRNLKTKKGWDMEKDEEGSWTWTKIISSFRWPRA</sequence>
<gene>
    <name evidence="2" type="ORF">NW762_008694</name>
</gene>
<evidence type="ECO:0000313" key="2">
    <source>
        <dbReference type="EMBL" id="KAJ4257569.1"/>
    </source>
</evidence>
<feature type="compositionally biased region" description="Polar residues" evidence="1">
    <location>
        <begin position="983"/>
        <end position="993"/>
    </location>
</feature>
<feature type="region of interest" description="Disordered" evidence="1">
    <location>
        <begin position="1"/>
        <end position="42"/>
    </location>
</feature>
<feature type="compositionally biased region" description="Basic and acidic residues" evidence="1">
    <location>
        <begin position="1296"/>
        <end position="1305"/>
    </location>
</feature>
<evidence type="ECO:0000256" key="1">
    <source>
        <dbReference type="SAM" id="MobiDB-lite"/>
    </source>
</evidence>
<feature type="region of interest" description="Disordered" evidence="1">
    <location>
        <begin position="1040"/>
        <end position="1076"/>
    </location>
</feature>
<feature type="compositionally biased region" description="Polar residues" evidence="1">
    <location>
        <begin position="14"/>
        <end position="36"/>
    </location>
</feature>
<feature type="region of interest" description="Disordered" evidence="1">
    <location>
        <begin position="1225"/>
        <end position="1306"/>
    </location>
</feature>